<dbReference type="EMBL" id="JABUMX010000002">
    <property type="protein sequence ID" value="NTS31365.1"/>
    <property type="molecule type" value="Genomic_DNA"/>
</dbReference>
<evidence type="ECO:0000256" key="1">
    <source>
        <dbReference type="SAM" id="MobiDB-lite"/>
    </source>
</evidence>
<protein>
    <submittedName>
        <fullName evidence="2">Uncharacterized protein</fullName>
    </submittedName>
</protein>
<evidence type="ECO:0000313" key="2">
    <source>
        <dbReference type="EMBL" id="NTS31365.1"/>
    </source>
</evidence>
<name>A0A849VMJ5_9HYPH</name>
<dbReference type="RefSeq" id="WP_174207992.1">
    <property type="nucleotide sequence ID" value="NZ_JABUMX010000002.1"/>
</dbReference>
<feature type="region of interest" description="Disordered" evidence="1">
    <location>
        <begin position="1"/>
        <end position="45"/>
    </location>
</feature>
<comment type="caution">
    <text evidence="2">The sequence shown here is derived from an EMBL/GenBank/DDBJ whole genome shotgun (WGS) entry which is preliminary data.</text>
</comment>
<evidence type="ECO:0000313" key="3">
    <source>
        <dbReference type="Proteomes" id="UP000550508"/>
    </source>
</evidence>
<dbReference type="Proteomes" id="UP000550508">
    <property type="component" value="Unassembled WGS sequence"/>
</dbReference>
<keyword evidence="3" id="KW-1185">Reference proteome</keyword>
<feature type="compositionally biased region" description="Basic and acidic residues" evidence="1">
    <location>
        <begin position="31"/>
        <end position="45"/>
    </location>
</feature>
<sequence>MVLNSSKHGVKGPDQSPSKDFDANGESNSDPEAKRVSDVFTTKDA</sequence>
<dbReference type="AlphaFoldDB" id="A0A849VMJ5"/>
<accession>A0A849VMJ5</accession>
<gene>
    <name evidence="2" type="ORF">HQ945_08875</name>
</gene>
<reference evidence="2 3" key="1">
    <citation type="submission" date="2020-05" db="EMBL/GenBank/DDBJ databases">
        <authorList>
            <person name="Kim M.K."/>
        </authorList>
    </citation>
    <scope>NUCLEOTIDE SEQUENCE [LARGE SCALE GENOMIC DNA]</scope>
    <source>
        <strain evidence="2 3">BT25</strain>
    </source>
</reference>
<proteinExistence type="predicted"/>
<organism evidence="2 3">
    <name type="scientific">Phyllobacterium pellucidum</name>
    <dbReference type="NCBI Taxonomy" id="2740464"/>
    <lineage>
        <taxon>Bacteria</taxon>
        <taxon>Pseudomonadati</taxon>
        <taxon>Pseudomonadota</taxon>
        <taxon>Alphaproteobacteria</taxon>
        <taxon>Hyphomicrobiales</taxon>
        <taxon>Phyllobacteriaceae</taxon>
        <taxon>Phyllobacterium</taxon>
    </lineage>
</organism>